<dbReference type="Pfam" id="PF01435">
    <property type="entry name" value="Peptidase_M48"/>
    <property type="match status" value="1"/>
</dbReference>
<comment type="caution">
    <text evidence="9">The sequence shown here is derived from an EMBL/GenBank/DDBJ whole genome shotgun (WGS) entry which is preliminary data.</text>
</comment>
<dbReference type="InterPro" id="IPR051156">
    <property type="entry name" value="Mito/Outer_Membr_Metalloprot"/>
</dbReference>
<keyword evidence="5" id="KW-0862">Zinc</keyword>
<name>A0A4R4E3L8_9BACT</name>
<evidence type="ECO:0000256" key="6">
    <source>
        <dbReference type="ARBA" id="ARBA00023049"/>
    </source>
</evidence>
<organism evidence="9 10">
    <name type="scientific">Flaviaesturariibacter aridisoli</name>
    <dbReference type="NCBI Taxonomy" id="2545761"/>
    <lineage>
        <taxon>Bacteria</taxon>
        <taxon>Pseudomonadati</taxon>
        <taxon>Bacteroidota</taxon>
        <taxon>Chitinophagia</taxon>
        <taxon>Chitinophagales</taxon>
        <taxon>Chitinophagaceae</taxon>
        <taxon>Flaviaestuariibacter</taxon>
    </lineage>
</organism>
<evidence type="ECO:0000256" key="5">
    <source>
        <dbReference type="ARBA" id="ARBA00022833"/>
    </source>
</evidence>
<feature type="chain" id="PRO_5020573346" evidence="7">
    <location>
        <begin position="22"/>
        <end position="481"/>
    </location>
</feature>
<dbReference type="OrthoDB" id="9810445at2"/>
<feature type="signal peptide" evidence="7">
    <location>
        <begin position="1"/>
        <end position="21"/>
    </location>
</feature>
<reference evidence="9 10" key="1">
    <citation type="submission" date="2019-03" db="EMBL/GenBank/DDBJ databases">
        <authorList>
            <person name="Kim M.K.M."/>
        </authorList>
    </citation>
    <scope>NUCLEOTIDE SEQUENCE [LARGE SCALE GENOMIC DNA]</scope>
    <source>
        <strain evidence="9 10">17J68-15</strain>
    </source>
</reference>
<keyword evidence="4" id="KW-0378">Hydrolase</keyword>
<accession>A0A4R4E3L8</accession>
<protein>
    <submittedName>
        <fullName evidence="9">Peptidase M48</fullName>
    </submittedName>
</protein>
<dbReference type="GO" id="GO:0016020">
    <property type="term" value="C:membrane"/>
    <property type="evidence" value="ECO:0007669"/>
    <property type="project" value="TreeGrafter"/>
</dbReference>
<sequence>MKRLFLFGSFAAAVAFMHSCARNPVTGKKQVVFTSEASEIQQGADADPQITAQFGVYPDSALQRYFRERGQAVAAVSHRPGLQWSYKILDSDVINAFATPGGYVYFTRGIMAYFNDEAQMEGVLGHETGHVTARHSVIQQRNQILGQVGIIAGVIINPNLGQFAEQASQGLGLLLLKFSRDDERQADELGVEYSTKLGYDAHRMAEFFQTLKRETQSHGGQALPPLLSTHPDPGDRYVTVNELANQWQQKTGNTANLKVNRDSYLRRLEGIIYGADPRQGFVEAGAFYHPDLKFQFPVPQGWQTQNTPQQFQMAPQDGKALMILTLAAGANLQEAATAQLQKYQLTARSSRTSTVNGLPAQIVVADQQQQGGGVIRTLSYFIQYNNAIYHLIGVTSAADYPAYEGQFASVMEGFRTLTDANKLNRRPERVRLRTANTGGTLRQVLTALGTPEARLEELSILNGMQLTDNVSKGTLIKTVGL</sequence>
<dbReference type="Proteomes" id="UP000295164">
    <property type="component" value="Unassembled WGS sequence"/>
</dbReference>
<evidence type="ECO:0000256" key="1">
    <source>
        <dbReference type="ARBA" id="ARBA00001947"/>
    </source>
</evidence>
<evidence type="ECO:0000313" key="9">
    <source>
        <dbReference type="EMBL" id="TCZ73260.1"/>
    </source>
</evidence>
<evidence type="ECO:0000256" key="2">
    <source>
        <dbReference type="ARBA" id="ARBA00022670"/>
    </source>
</evidence>
<evidence type="ECO:0000256" key="7">
    <source>
        <dbReference type="SAM" id="SignalP"/>
    </source>
</evidence>
<dbReference type="Gene3D" id="3.30.2010.10">
    <property type="entry name" value="Metalloproteases ('zincins'), catalytic domain"/>
    <property type="match status" value="1"/>
</dbReference>
<dbReference type="GO" id="GO:0051603">
    <property type="term" value="P:proteolysis involved in protein catabolic process"/>
    <property type="evidence" value="ECO:0007669"/>
    <property type="project" value="TreeGrafter"/>
</dbReference>
<evidence type="ECO:0000256" key="4">
    <source>
        <dbReference type="ARBA" id="ARBA00022801"/>
    </source>
</evidence>
<keyword evidence="7" id="KW-0732">Signal</keyword>
<feature type="domain" description="Peptidase M48" evidence="8">
    <location>
        <begin position="62"/>
        <end position="240"/>
    </location>
</feature>
<dbReference type="AlphaFoldDB" id="A0A4R4E3L8"/>
<keyword evidence="3" id="KW-0479">Metal-binding</keyword>
<dbReference type="Gene3D" id="3.40.1000.10">
    <property type="entry name" value="Mog1/PsbP, alpha/beta/alpha sandwich"/>
    <property type="match status" value="1"/>
</dbReference>
<keyword evidence="2" id="KW-0645">Protease</keyword>
<evidence type="ECO:0000259" key="8">
    <source>
        <dbReference type="Pfam" id="PF01435"/>
    </source>
</evidence>
<evidence type="ECO:0000256" key="3">
    <source>
        <dbReference type="ARBA" id="ARBA00022723"/>
    </source>
</evidence>
<gene>
    <name evidence="9" type="ORF">E0486_06190</name>
</gene>
<dbReference type="PANTHER" id="PTHR22726:SF1">
    <property type="entry name" value="METALLOENDOPEPTIDASE OMA1, MITOCHONDRIAL"/>
    <property type="match status" value="1"/>
</dbReference>
<dbReference type="InterPro" id="IPR001915">
    <property type="entry name" value="Peptidase_M48"/>
</dbReference>
<dbReference type="EMBL" id="SKFH01000007">
    <property type="protein sequence ID" value="TCZ73260.1"/>
    <property type="molecule type" value="Genomic_DNA"/>
</dbReference>
<dbReference type="RefSeq" id="WP_131851279.1">
    <property type="nucleotide sequence ID" value="NZ_SKFH01000007.1"/>
</dbReference>
<keyword evidence="10" id="KW-1185">Reference proteome</keyword>
<proteinExistence type="predicted"/>
<comment type="cofactor">
    <cofactor evidence="1">
        <name>Zn(2+)</name>
        <dbReference type="ChEBI" id="CHEBI:29105"/>
    </cofactor>
</comment>
<dbReference type="PANTHER" id="PTHR22726">
    <property type="entry name" value="METALLOENDOPEPTIDASE OMA1"/>
    <property type="match status" value="1"/>
</dbReference>
<dbReference type="GO" id="GO:0004222">
    <property type="term" value="F:metalloendopeptidase activity"/>
    <property type="evidence" value="ECO:0007669"/>
    <property type="project" value="InterPro"/>
</dbReference>
<dbReference type="GO" id="GO:0046872">
    <property type="term" value="F:metal ion binding"/>
    <property type="evidence" value="ECO:0007669"/>
    <property type="project" value="UniProtKB-KW"/>
</dbReference>
<evidence type="ECO:0000313" key="10">
    <source>
        <dbReference type="Proteomes" id="UP000295164"/>
    </source>
</evidence>
<keyword evidence="6" id="KW-0482">Metalloprotease</keyword>